<dbReference type="AlphaFoldDB" id="A0AAN9KGC4"/>
<reference evidence="1 2" key="1">
    <citation type="submission" date="2024-01" db="EMBL/GenBank/DDBJ databases">
        <title>The genomes of 5 underutilized Papilionoideae crops provide insights into root nodulation and disease resistanc.</title>
        <authorList>
            <person name="Jiang F."/>
        </authorList>
    </citation>
    <scope>NUCLEOTIDE SEQUENCE [LARGE SCALE GENOMIC DNA]</scope>
    <source>
        <strain evidence="1">LVBAO_FW01</strain>
        <tissue evidence="1">Leaves</tissue>
    </source>
</reference>
<proteinExistence type="predicted"/>
<comment type="caution">
    <text evidence="1">The sequence shown here is derived from an EMBL/GenBank/DDBJ whole genome shotgun (WGS) entry which is preliminary data.</text>
</comment>
<dbReference type="EMBL" id="JAYMYQ010000008">
    <property type="protein sequence ID" value="KAK7315748.1"/>
    <property type="molecule type" value="Genomic_DNA"/>
</dbReference>
<accession>A0AAN9KGC4</accession>
<evidence type="ECO:0000313" key="2">
    <source>
        <dbReference type="Proteomes" id="UP001367508"/>
    </source>
</evidence>
<name>A0AAN9KGC4_CANGL</name>
<protein>
    <submittedName>
        <fullName evidence="1">Uncharacterized protein</fullName>
    </submittedName>
</protein>
<organism evidence="1 2">
    <name type="scientific">Canavalia gladiata</name>
    <name type="common">Sword bean</name>
    <name type="synonym">Dolichos gladiatus</name>
    <dbReference type="NCBI Taxonomy" id="3824"/>
    <lineage>
        <taxon>Eukaryota</taxon>
        <taxon>Viridiplantae</taxon>
        <taxon>Streptophyta</taxon>
        <taxon>Embryophyta</taxon>
        <taxon>Tracheophyta</taxon>
        <taxon>Spermatophyta</taxon>
        <taxon>Magnoliopsida</taxon>
        <taxon>eudicotyledons</taxon>
        <taxon>Gunneridae</taxon>
        <taxon>Pentapetalae</taxon>
        <taxon>rosids</taxon>
        <taxon>fabids</taxon>
        <taxon>Fabales</taxon>
        <taxon>Fabaceae</taxon>
        <taxon>Papilionoideae</taxon>
        <taxon>50 kb inversion clade</taxon>
        <taxon>NPAAA clade</taxon>
        <taxon>indigoferoid/millettioid clade</taxon>
        <taxon>Phaseoleae</taxon>
        <taxon>Canavalia</taxon>
    </lineage>
</organism>
<gene>
    <name evidence="1" type="ORF">VNO77_34320</name>
</gene>
<evidence type="ECO:0000313" key="1">
    <source>
        <dbReference type="EMBL" id="KAK7315748.1"/>
    </source>
</evidence>
<dbReference type="Proteomes" id="UP001367508">
    <property type="component" value="Unassembled WGS sequence"/>
</dbReference>
<keyword evidence="2" id="KW-1185">Reference proteome</keyword>
<sequence>MQLWLWIPLGKINNGSLVNYWRIWNSFRVIYEYHDRSQIALDQLHVSISKIGCVVGPALHCLLALVYAISLDITALGILFKSSKVINWESMWIPCRIVHTTNKKCRLSMLARTEFVVAKWEGVTTFPCIAHAGYDPLRSMARYPYASGFF</sequence>